<dbReference type="InterPro" id="IPR011701">
    <property type="entry name" value="MFS"/>
</dbReference>
<dbReference type="KEGG" id="ppsc:EHS13_22615"/>
<feature type="transmembrane region" description="Helical" evidence="7">
    <location>
        <begin position="164"/>
        <end position="185"/>
    </location>
</feature>
<keyword evidence="3" id="KW-1003">Cell membrane</keyword>
<dbReference type="SUPFAM" id="SSF103473">
    <property type="entry name" value="MFS general substrate transporter"/>
    <property type="match status" value="1"/>
</dbReference>
<dbReference type="PANTHER" id="PTHR23501">
    <property type="entry name" value="MAJOR FACILITATOR SUPERFAMILY"/>
    <property type="match status" value="1"/>
</dbReference>
<feature type="transmembrane region" description="Helical" evidence="7">
    <location>
        <begin position="307"/>
        <end position="326"/>
    </location>
</feature>
<dbReference type="GO" id="GO:0005886">
    <property type="term" value="C:plasma membrane"/>
    <property type="evidence" value="ECO:0007669"/>
    <property type="project" value="UniProtKB-SubCell"/>
</dbReference>
<dbReference type="InterPro" id="IPR004638">
    <property type="entry name" value="EmrB-like"/>
</dbReference>
<dbReference type="PROSITE" id="PS50850">
    <property type="entry name" value="MFS"/>
    <property type="match status" value="1"/>
</dbReference>
<dbReference type="PRINTS" id="PR01036">
    <property type="entry name" value="TCRTETB"/>
</dbReference>
<dbReference type="Gene3D" id="1.20.1250.20">
    <property type="entry name" value="MFS general substrate transporter like domains"/>
    <property type="match status" value="1"/>
</dbReference>
<evidence type="ECO:0000256" key="2">
    <source>
        <dbReference type="ARBA" id="ARBA00022448"/>
    </source>
</evidence>
<comment type="subcellular location">
    <subcellularLocation>
        <location evidence="1">Cell membrane</location>
        <topology evidence="1">Multi-pass membrane protein</topology>
    </subcellularLocation>
</comment>
<feature type="transmembrane region" description="Helical" evidence="7">
    <location>
        <begin position="365"/>
        <end position="387"/>
    </location>
</feature>
<dbReference type="Gene3D" id="1.20.1720.10">
    <property type="entry name" value="Multidrug resistance protein D"/>
    <property type="match status" value="1"/>
</dbReference>
<evidence type="ECO:0000256" key="5">
    <source>
        <dbReference type="ARBA" id="ARBA00022989"/>
    </source>
</evidence>
<feature type="transmembrane region" description="Helical" evidence="7">
    <location>
        <begin position="274"/>
        <end position="295"/>
    </location>
</feature>
<protein>
    <submittedName>
        <fullName evidence="9">DHA2 family efflux MFS transporter permease subunit</fullName>
    </submittedName>
</protein>
<dbReference type="AlphaFoldDB" id="A0A6B8RQA8"/>
<proteinExistence type="predicted"/>
<dbReference type="CDD" id="cd17502">
    <property type="entry name" value="MFS_Azr1_MDR_like"/>
    <property type="match status" value="1"/>
</dbReference>
<accession>A0A6B8RQA8</accession>
<feature type="transmembrane region" description="Helical" evidence="7">
    <location>
        <begin position="333"/>
        <end position="353"/>
    </location>
</feature>
<dbReference type="FunFam" id="1.20.1720.10:FF:000004">
    <property type="entry name" value="EmrB/QacA family drug resistance transporter"/>
    <property type="match status" value="1"/>
</dbReference>
<evidence type="ECO:0000256" key="6">
    <source>
        <dbReference type="ARBA" id="ARBA00023136"/>
    </source>
</evidence>
<keyword evidence="4 7" id="KW-0812">Transmembrane</keyword>
<evidence type="ECO:0000259" key="8">
    <source>
        <dbReference type="PROSITE" id="PS50850"/>
    </source>
</evidence>
<keyword evidence="6 7" id="KW-0472">Membrane</keyword>
<feature type="transmembrane region" description="Helical" evidence="7">
    <location>
        <begin position="408"/>
        <end position="427"/>
    </location>
</feature>
<name>A0A6B8RQA8_9BACL</name>
<evidence type="ECO:0000313" key="9">
    <source>
        <dbReference type="EMBL" id="QGQ97478.1"/>
    </source>
</evidence>
<gene>
    <name evidence="9" type="ORF">EHS13_22615</name>
</gene>
<feature type="transmembrane region" description="Helical" evidence="7">
    <location>
        <begin position="103"/>
        <end position="127"/>
    </location>
</feature>
<feature type="transmembrane region" description="Helical" evidence="7">
    <location>
        <begin position="12"/>
        <end position="35"/>
    </location>
</feature>
<evidence type="ECO:0000256" key="1">
    <source>
        <dbReference type="ARBA" id="ARBA00004651"/>
    </source>
</evidence>
<dbReference type="NCBIfam" id="TIGR00711">
    <property type="entry name" value="efflux_EmrB"/>
    <property type="match status" value="1"/>
</dbReference>
<feature type="transmembrane region" description="Helical" evidence="7">
    <location>
        <begin position="231"/>
        <end position="253"/>
    </location>
</feature>
<dbReference type="RefSeq" id="WP_155702583.1">
    <property type="nucleotide sequence ID" value="NZ_CP034235.1"/>
</dbReference>
<sequence>MTNTSDSRNTRLIVIGLMIGLLLSALDQTIVSTAMPTVINKLHGFNLYSWVFSIYMLTSTAAVPIFGKLADLYGRRPVYLVGMGFFILGSALCGLSHNMVELIIFRGIQGIGAGALMPLAMTIIGDIYPPDKRGKMQGIFGAVFGLSSILGPGAGGFIVDHWDWQWIFYVNLPFGIIAAIILGIALKETRSKEKRSIDWFGALTLTGAIVAILLGLVLAGNTDQPGTHYAWASPQIIGLFSIGAILIGAFLLIEARAKEPIIPLTLFKNRVITVVSIAGFFMGTGMFGAITYIPLFVQGVVGTKAATAGYILTPLMLSLILASIIGGRIISKLTYRTIIMTSMAIMGLGFYLMSTMTVDTTNLTVILYMIVTGLGMGSLMPTFTIAVQSAVGPEMRGVATSSSQFFRSIGGTMGVSIMGAIMASKMASGLSDASKKLTDFSPEELLKYSNPQSLLSEETRASMPPQIFTAVREVLANAVDGIFVTGVIFVAVGVIAAIFLGKSRLQKSDSGAANGKNEKFEVEVDMM</sequence>
<feature type="transmembrane region" description="Helical" evidence="7">
    <location>
        <begin position="47"/>
        <end position="66"/>
    </location>
</feature>
<keyword evidence="5 7" id="KW-1133">Transmembrane helix</keyword>
<dbReference type="EMBL" id="CP034235">
    <property type="protein sequence ID" value="QGQ97478.1"/>
    <property type="molecule type" value="Genomic_DNA"/>
</dbReference>
<dbReference type="InterPro" id="IPR036259">
    <property type="entry name" value="MFS_trans_sf"/>
</dbReference>
<feature type="transmembrane region" description="Helical" evidence="7">
    <location>
        <begin position="197"/>
        <end position="219"/>
    </location>
</feature>
<dbReference type="Proteomes" id="UP000426246">
    <property type="component" value="Chromosome"/>
</dbReference>
<keyword evidence="10" id="KW-1185">Reference proteome</keyword>
<feature type="transmembrane region" description="Helical" evidence="7">
    <location>
        <begin position="139"/>
        <end position="158"/>
    </location>
</feature>
<organism evidence="9 10">
    <name type="scientific">Paenibacillus psychroresistens</name>
    <dbReference type="NCBI Taxonomy" id="1778678"/>
    <lineage>
        <taxon>Bacteria</taxon>
        <taxon>Bacillati</taxon>
        <taxon>Bacillota</taxon>
        <taxon>Bacilli</taxon>
        <taxon>Bacillales</taxon>
        <taxon>Paenibacillaceae</taxon>
        <taxon>Paenibacillus</taxon>
    </lineage>
</organism>
<dbReference type="GO" id="GO:0022857">
    <property type="term" value="F:transmembrane transporter activity"/>
    <property type="evidence" value="ECO:0007669"/>
    <property type="project" value="InterPro"/>
</dbReference>
<feature type="transmembrane region" description="Helical" evidence="7">
    <location>
        <begin position="78"/>
        <end position="97"/>
    </location>
</feature>
<evidence type="ECO:0000256" key="3">
    <source>
        <dbReference type="ARBA" id="ARBA00022475"/>
    </source>
</evidence>
<reference evidence="10" key="1">
    <citation type="submission" date="2018-11" db="EMBL/GenBank/DDBJ databases">
        <title>Complete genome sequence of Paenibacillus sp. ML311-T8.</title>
        <authorList>
            <person name="Nam Y.-D."/>
            <person name="Kang J."/>
            <person name="Chung W.-H."/>
            <person name="Park Y.S."/>
        </authorList>
    </citation>
    <scope>NUCLEOTIDE SEQUENCE [LARGE SCALE GENOMIC DNA]</scope>
    <source>
        <strain evidence="10">ML311-T8</strain>
    </source>
</reference>
<evidence type="ECO:0000256" key="7">
    <source>
        <dbReference type="SAM" id="Phobius"/>
    </source>
</evidence>
<dbReference type="PANTHER" id="PTHR23501:SF197">
    <property type="entry name" value="COMD"/>
    <property type="match status" value="1"/>
</dbReference>
<dbReference type="Pfam" id="PF07690">
    <property type="entry name" value="MFS_1"/>
    <property type="match status" value="1"/>
</dbReference>
<evidence type="ECO:0000256" key="4">
    <source>
        <dbReference type="ARBA" id="ARBA00022692"/>
    </source>
</evidence>
<dbReference type="OrthoDB" id="9816041at2"/>
<feature type="domain" description="Major facilitator superfamily (MFS) profile" evidence="8">
    <location>
        <begin position="13"/>
        <end position="505"/>
    </location>
</feature>
<feature type="transmembrane region" description="Helical" evidence="7">
    <location>
        <begin position="481"/>
        <end position="500"/>
    </location>
</feature>
<evidence type="ECO:0000313" key="10">
    <source>
        <dbReference type="Proteomes" id="UP000426246"/>
    </source>
</evidence>
<keyword evidence="2" id="KW-0813">Transport</keyword>
<dbReference type="InterPro" id="IPR020846">
    <property type="entry name" value="MFS_dom"/>
</dbReference>